<evidence type="ECO:0000256" key="1">
    <source>
        <dbReference type="SAM" id="SignalP"/>
    </source>
</evidence>
<reference evidence="2" key="1">
    <citation type="journal article" date="2013" name="Nat. Commun.">
        <title>Whole-genome sequencing of Oryza brachyantha reveals mechanisms underlying Oryza genome evolution.</title>
        <authorList>
            <person name="Chen J."/>
            <person name="Huang Q."/>
            <person name="Gao D."/>
            <person name="Wang J."/>
            <person name="Lang Y."/>
            <person name="Liu T."/>
            <person name="Li B."/>
            <person name="Bai Z."/>
            <person name="Luis Goicoechea J."/>
            <person name="Liang C."/>
            <person name="Chen C."/>
            <person name="Zhang W."/>
            <person name="Sun S."/>
            <person name="Liao Y."/>
            <person name="Zhang X."/>
            <person name="Yang L."/>
            <person name="Song C."/>
            <person name="Wang M."/>
            <person name="Shi J."/>
            <person name="Liu G."/>
            <person name="Liu J."/>
            <person name="Zhou H."/>
            <person name="Zhou W."/>
            <person name="Yu Q."/>
            <person name="An N."/>
            <person name="Chen Y."/>
            <person name="Cai Q."/>
            <person name="Wang B."/>
            <person name="Liu B."/>
            <person name="Min J."/>
            <person name="Huang Y."/>
            <person name="Wu H."/>
            <person name="Li Z."/>
            <person name="Zhang Y."/>
            <person name="Yin Y."/>
            <person name="Song W."/>
            <person name="Jiang J."/>
            <person name="Jackson S.A."/>
            <person name="Wing R.A."/>
            <person name="Wang J."/>
            <person name="Chen M."/>
        </authorList>
    </citation>
    <scope>NUCLEOTIDE SEQUENCE [LARGE SCALE GENOMIC DNA]</scope>
    <source>
        <strain evidence="2">cv. IRGC 101232</strain>
    </source>
</reference>
<dbReference type="HOGENOM" id="CLU_2838750_0_0_1"/>
<accession>J3MCG2</accession>
<evidence type="ECO:0000313" key="2">
    <source>
        <dbReference type="EnsemblPlants" id="OB06G17060.1"/>
    </source>
</evidence>
<name>J3MCG2_ORYBR</name>
<feature type="chain" id="PRO_5003774842" evidence="1">
    <location>
        <begin position="19"/>
        <end position="66"/>
    </location>
</feature>
<evidence type="ECO:0000313" key="3">
    <source>
        <dbReference type="Proteomes" id="UP000006038"/>
    </source>
</evidence>
<keyword evidence="1" id="KW-0732">Signal</keyword>
<keyword evidence="3" id="KW-1185">Reference proteome</keyword>
<proteinExistence type="predicted"/>
<organism evidence="2">
    <name type="scientific">Oryza brachyantha</name>
    <name type="common">malo sina</name>
    <dbReference type="NCBI Taxonomy" id="4533"/>
    <lineage>
        <taxon>Eukaryota</taxon>
        <taxon>Viridiplantae</taxon>
        <taxon>Streptophyta</taxon>
        <taxon>Embryophyta</taxon>
        <taxon>Tracheophyta</taxon>
        <taxon>Spermatophyta</taxon>
        <taxon>Magnoliopsida</taxon>
        <taxon>Liliopsida</taxon>
        <taxon>Poales</taxon>
        <taxon>Poaceae</taxon>
        <taxon>BOP clade</taxon>
        <taxon>Oryzoideae</taxon>
        <taxon>Oryzeae</taxon>
        <taxon>Oryzinae</taxon>
        <taxon>Oryza</taxon>
    </lineage>
</organism>
<protein>
    <submittedName>
        <fullName evidence="2">Uncharacterized protein</fullName>
    </submittedName>
</protein>
<sequence length="66" mass="7253">LTCCPFALLFYLHLPAICMQTTIVLPYQTLSLLPPLIGISSRHGCTNTLNTPALAARGWQHVPCFL</sequence>
<dbReference type="AlphaFoldDB" id="J3MCG2"/>
<feature type="signal peptide" evidence="1">
    <location>
        <begin position="1"/>
        <end position="18"/>
    </location>
</feature>
<reference evidence="2" key="2">
    <citation type="submission" date="2013-04" db="UniProtKB">
        <authorList>
            <consortium name="EnsemblPlants"/>
        </authorList>
    </citation>
    <scope>IDENTIFICATION</scope>
</reference>
<dbReference type="EnsemblPlants" id="OB06G17060.1">
    <property type="protein sequence ID" value="OB06G17060.1"/>
    <property type="gene ID" value="OB06G17060"/>
</dbReference>
<dbReference type="Proteomes" id="UP000006038">
    <property type="component" value="Chromosome 6"/>
</dbReference>
<dbReference type="Gramene" id="OB06G17060.1">
    <property type="protein sequence ID" value="OB06G17060.1"/>
    <property type="gene ID" value="OB06G17060"/>
</dbReference>